<sequence>MKNLTGVLVFSTALFLAVGCHKNTGEGPGPTDASSAQPDPRDAMEAVKDSGAPSDGAQTGTSRGALTSDGGTASKDAGGMAKGGDHQSMEACVDRWLQEHGLDKYGHPEGTMYAGGTPLFDERTGETKDRMEYVFQRKPEARQACAK</sequence>
<dbReference type="PROSITE" id="PS51257">
    <property type="entry name" value="PROKAR_LIPOPROTEIN"/>
    <property type="match status" value="1"/>
</dbReference>
<evidence type="ECO:0000313" key="3">
    <source>
        <dbReference type="Proteomes" id="UP000662747"/>
    </source>
</evidence>
<feature type="region of interest" description="Disordered" evidence="1">
    <location>
        <begin position="23"/>
        <end position="87"/>
    </location>
</feature>
<feature type="compositionally biased region" description="Basic and acidic residues" evidence="1">
    <location>
        <begin position="39"/>
        <end position="48"/>
    </location>
</feature>
<dbReference type="EMBL" id="CP071090">
    <property type="protein sequence ID" value="QSQ25709.1"/>
    <property type="molecule type" value="Genomic_DNA"/>
</dbReference>
<accession>A0ABX7P5G1</accession>
<organism evidence="2 3">
    <name type="scientific">Pyxidicoccus parkwayensis</name>
    <dbReference type="NCBI Taxonomy" id="2813578"/>
    <lineage>
        <taxon>Bacteria</taxon>
        <taxon>Pseudomonadati</taxon>
        <taxon>Myxococcota</taxon>
        <taxon>Myxococcia</taxon>
        <taxon>Myxococcales</taxon>
        <taxon>Cystobacterineae</taxon>
        <taxon>Myxococcaceae</taxon>
        <taxon>Pyxidicoccus</taxon>
    </lineage>
</organism>
<dbReference type="Proteomes" id="UP000662747">
    <property type="component" value="Chromosome"/>
</dbReference>
<name>A0ABX7P5G1_9BACT</name>
<gene>
    <name evidence="2" type="ORF">JY651_12585</name>
</gene>
<reference evidence="2 3" key="1">
    <citation type="submission" date="2021-02" db="EMBL/GenBank/DDBJ databases">
        <title>De Novo genome assembly of isolated myxobacteria.</title>
        <authorList>
            <person name="Stevens D.C."/>
        </authorList>
    </citation>
    <scope>NUCLEOTIDE SEQUENCE [LARGE SCALE GENOMIC DNA]</scope>
    <source>
        <strain evidence="3">SCPEA02</strain>
    </source>
</reference>
<dbReference type="RefSeq" id="WP_206727262.1">
    <property type="nucleotide sequence ID" value="NZ_CP071090.1"/>
</dbReference>
<feature type="compositionally biased region" description="Polar residues" evidence="1">
    <location>
        <begin position="56"/>
        <end position="71"/>
    </location>
</feature>
<evidence type="ECO:0000313" key="2">
    <source>
        <dbReference type="EMBL" id="QSQ25709.1"/>
    </source>
</evidence>
<proteinExistence type="predicted"/>
<protein>
    <recommendedName>
        <fullName evidence="4">Lipoprotein</fullName>
    </recommendedName>
</protein>
<evidence type="ECO:0000256" key="1">
    <source>
        <dbReference type="SAM" id="MobiDB-lite"/>
    </source>
</evidence>
<keyword evidence="3" id="KW-1185">Reference proteome</keyword>
<evidence type="ECO:0008006" key="4">
    <source>
        <dbReference type="Google" id="ProtNLM"/>
    </source>
</evidence>